<accession>A0A7U4RQ68</accession>
<keyword evidence="2" id="KW-1185">Reference proteome</keyword>
<organism evidence="1 2">
    <name type="scientific">Sulfurovum lithotrophicum</name>
    <dbReference type="NCBI Taxonomy" id="206403"/>
    <lineage>
        <taxon>Bacteria</taxon>
        <taxon>Pseudomonadati</taxon>
        <taxon>Campylobacterota</taxon>
        <taxon>Epsilonproteobacteria</taxon>
        <taxon>Campylobacterales</taxon>
        <taxon>Sulfurovaceae</taxon>
        <taxon>Sulfurovum</taxon>
    </lineage>
</organism>
<name>A0A7U4RQ68_9BACT</name>
<gene>
    <name evidence="1" type="ORF">YH65_03315</name>
</gene>
<dbReference type="RefSeq" id="WP_046550618.1">
    <property type="nucleotide sequence ID" value="NZ_CP011308.1"/>
</dbReference>
<protein>
    <submittedName>
        <fullName evidence="1">Uncharacterized protein</fullName>
    </submittedName>
</protein>
<reference evidence="2" key="2">
    <citation type="journal article" date="2017" name="Stand. Genomic Sci.">
        <title>Complete genome sequence of the sulfur-oxidizing chemolithoautotrophic Sulfurovum lithotrophicum 42BKTT.</title>
        <authorList>
            <person name="Jeon W."/>
            <person name="Priscilla L."/>
            <person name="Park G."/>
            <person name="Lee H."/>
            <person name="Lee N."/>
            <person name="Lee D."/>
            <person name="Kwon H."/>
            <person name="Ahn I."/>
            <person name="Lee C."/>
            <person name="Lee H."/>
            <person name="Ahn J."/>
        </authorList>
    </citation>
    <scope>NUCLEOTIDE SEQUENCE [LARGE SCALE GENOMIC DNA]</scope>
    <source>
        <strain evidence="2">ATCC BAA-797 / 42BKT</strain>
    </source>
</reference>
<dbReference type="Proteomes" id="UP000034444">
    <property type="component" value="Chromosome"/>
</dbReference>
<proteinExistence type="predicted"/>
<dbReference type="AlphaFoldDB" id="A0A7U4RQ68"/>
<reference evidence="1 2" key="1">
    <citation type="submission" date="2015-04" db="EMBL/GenBank/DDBJ databases">
        <title>Complete genome sequence of Sulfurovum lithotrophicum ATCC BAA-797T.</title>
        <authorList>
            <person name="Ahn J."/>
            <person name="Park G."/>
            <person name="Jeon W."/>
            <person name="Jang Y."/>
            <person name="Jang M."/>
            <person name="Lee H."/>
            <person name="Lee H."/>
        </authorList>
    </citation>
    <scope>NUCLEOTIDE SEQUENCE [LARGE SCALE GENOMIC DNA]</scope>
    <source>
        <strain evidence="2">ATCC BAA-797 / 42BKT</strain>
    </source>
</reference>
<dbReference type="OrthoDB" id="5180013at2"/>
<evidence type="ECO:0000313" key="2">
    <source>
        <dbReference type="Proteomes" id="UP000034444"/>
    </source>
</evidence>
<dbReference type="EMBL" id="CP011308">
    <property type="protein sequence ID" value="AKF24525.1"/>
    <property type="molecule type" value="Genomic_DNA"/>
</dbReference>
<dbReference type="KEGG" id="slh:YH65_03315"/>
<evidence type="ECO:0000313" key="1">
    <source>
        <dbReference type="EMBL" id="AKF24525.1"/>
    </source>
</evidence>
<sequence>MFYTTSKNDKNKSAAKIVEIISKDFDKDFIKDEFKKLTSIGNDYRIRHHEQNKLELTSNHTNYFFFRMLTLIDLCLVYLNEENE</sequence>